<organism evidence="1 2">
    <name type="scientific">Candidatus Vogelbacteria bacterium GWA1_51_14</name>
    <dbReference type="NCBI Taxonomy" id="1802435"/>
    <lineage>
        <taxon>Bacteria</taxon>
        <taxon>Candidatus Vogeliibacteriota</taxon>
    </lineage>
</organism>
<name>A0A1G2QC31_9BACT</name>
<reference evidence="1 2" key="1">
    <citation type="journal article" date="2016" name="Nat. Commun.">
        <title>Thousands of microbial genomes shed light on interconnected biogeochemical processes in an aquifer system.</title>
        <authorList>
            <person name="Anantharaman K."/>
            <person name="Brown C.T."/>
            <person name="Hug L.A."/>
            <person name="Sharon I."/>
            <person name="Castelle C.J."/>
            <person name="Probst A.J."/>
            <person name="Thomas B.C."/>
            <person name="Singh A."/>
            <person name="Wilkins M.J."/>
            <person name="Karaoz U."/>
            <person name="Brodie E.L."/>
            <person name="Williams K.H."/>
            <person name="Hubbard S.S."/>
            <person name="Banfield J.F."/>
        </authorList>
    </citation>
    <scope>NUCLEOTIDE SEQUENCE [LARGE SCALE GENOMIC DNA]</scope>
</reference>
<evidence type="ECO:0000313" key="2">
    <source>
        <dbReference type="Proteomes" id="UP000176494"/>
    </source>
</evidence>
<dbReference type="EMBL" id="MHTG01000009">
    <property type="protein sequence ID" value="OHA57669.1"/>
    <property type="molecule type" value="Genomic_DNA"/>
</dbReference>
<sequence length="159" mass="18114">MANMLGEEVRQGVLKLIQLVTFSKQLFSESLTGPLLDFLDKLASQNGEIWWTEFKKFLRKGKDWEGAGLSKFKVVAFVSTGQYYPGGVFLRYRKEFELPFVPMVGLKIHFSEIAAGFNFKIKRSVWDNSGHQFLITFDDINDPKDLALVESASHGWVNS</sequence>
<dbReference type="AlphaFoldDB" id="A0A1G2QC31"/>
<evidence type="ECO:0000313" key="1">
    <source>
        <dbReference type="EMBL" id="OHA57669.1"/>
    </source>
</evidence>
<gene>
    <name evidence="1" type="ORF">A2114_01905</name>
</gene>
<accession>A0A1G2QC31</accession>
<proteinExistence type="predicted"/>
<comment type="caution">
    <text evidence="1">The sequence shown here is derived from an EMBL/GenBank/DDBJ whole genome shotgun (WGS) entry which is preliminary data.</text>
</comment>
<protein>
    <submittedName>
        <fullName evidence="1">Uncharacterized protein</fullName>
    </submittedName>
</protein>
<dbReference type="Proteomes" id="UP000176494">
    <property type="component" value="Unassembled WGS sequence"/>
</dbReference>
<dbReference type="STRING" id="1802435.A2114_01905"/>